<dbReference type="GO" id="GO:0003254">
    <property type="term" value="P:regulation of membrane depolarization"/>
    <property type="evidence" value="ECO:0007669"/>
    <property type="project" value="TreeGrafter"/>
</dbReference>
<dbReference type="InterPro" id="IPR051413">
    <property type="entry name" value="K/Na_HCN_channel"/>
</dbReference>
<dbReference type="GO" id="GO:0098855">
    <property type="term" value="C:HCN channel complex"/>
    <property type="evidence" value="ECO:0007669"/>
    <property type="project" value="TreeGrafter"/>
</dbReference>
<proteinExistence type="predicted"/>
<dbReference type="PANTHER" id="PTHR45689:SF5">
    <property type="entry name" value="I[[H]] CHANNEL, ISOFORM E"/>
    <property type="match status" value="1"/>
</dbReference>
<protein>
    <submittedName>
        <fullName evidence="3">Uncharacterized protein</fullName>
    </submittedName>
</protein>
<sequence>MADHMQQLLANVEALVSGQARIELCLDGLASEQRLHGDRLLGLEKKVSQITDKRLSQNSDKGQRVQPTTPARASTVFELQHWSPAQATSHNKAAKEDDSSTRSPLASPMPSPMPRKASALSFDIGSDDGVKMVSWMTGTGSMQWEENDDGLLPPASVAGEAPTLAADWPHCIPCRKFGLLPESPDSAIAKLPTQTLMERMTLKVTSAQPQEGKTSFQSRFGSCILEPSSKKRIVFDLCAMVFLLYDLCVTPVAIAWDFPMKGWLLYCTTFVATFWTVDIVVTMRTGFYQQGTLVVKPGL</sequence>
<dbReference type="GO" id="GO:0035725">
    <property type="term" value="P:sodium ion transmembrane transport"/>
    <property type="evidence" value="ECO:0007669"/>
    <property type="project" value="TreeGrafter"/>
</dbReference>
<evidence type="ECO:0000256" key="2">
    <source>
        <dbReference type="SAM" id="Phobius"/>
    </source>
</evidence>
<dbReference type="Proteomes" id="UP001178507">
    <property type="component" value="Unassembled WGS sequence"/>
</dbReference>
<keyword evidence="2" id="KW-1133">Transmembrane helix</keyword>
<dbReference type="GO" id="GO:0005249">
    <property type="term" value="F:voltage-gated potassium channel activity"/>
    <property type="evidence" value="ECO:0007669"/>
    <property type="project" value="TreeGrafter"/>
</dbReference>
<evidence type="ECO:0000256" key="1">
    <source>
        <dbReference type="SAM" id="MobiDB-lite"/>
    </source>
</evidence>
<dbReference type="EMBL" id="CAUJNA010001590">
    <property type="protein sequence ID" value="CAJ1387852.1"/>
    <property type="molecule type" value="Genomic_DNA"/>
</dbReference>
<keyword evidence="4" id="KW-1185">Reference proteome</keyword>
<comment type="caution">
    <text evidence="3">The sequence shown here is derived from an EMBL/GenBank/DDBJ whole genome shotgun (WGS) entry which is preliminary data.</text>
</comment>
<feature type="region of interest" description="Disordered" evidence="1">
    <location>
        <begin position="52"/>
        <end position="71"/>
    </location>
</feature>
<reference evidence="3" key="1">
    <citation type="submission" date="2023-08" db="EMBL/GenBank/DDBJ databases">
        <authorList>
            <person name="Chen Y."/>
            <person name="Shah S."/>
            <person name="Dougan E. K."/>
            <person name="Thang M."/>
            <person name="Chan C."/>
        </authorList>
    </citation>
    <scope>NUCLEOTIDE SEQUENCE</scope>
</reference>
<evidence type="ECO:0000313" key="4">
    <source>
        <dbReference type="Proteomes" id="UP001178507"/>
    </source>
</evidence>
<feature type="transmembrane region" description="Helical" evidence="2">
    <location>
        <begin position="262"/>
        <end position="281"/>
    </location>
</feature>
<feature type="region of interest" description="Disordered" evidence="1">
    <location>
        <begin position="84"/>
        <end position="121"/>
    </location>
</feature>
<evidence type="ECO:0000313" key="3">
    <source>
        <dbReference type="EMBL" id="CAJ1387852.1"/>
    </source>
</evidence>
<keyword evidence="2" id="KW-0472">Membrane</keyword>
<dbReference type="AlphaFoldDB" id="A0AA36N0R8"/>
<gene>
    <name evidence="3" type="ORF">EVOR1521_LOCUS13842</name>
</gene>
<feature type="compositionally biased region" description="Polar residues" evidence="1">
    <location>
        <begin position="56"/>
        <end position="71"/>
    </location>
</feature>
<name>A0AA36N0R8_9DINO</name>
<keyword evidence="2" id="KW-0812">Transmembrane</keyword>
<feature type="transmembrane region" description="Helical" evidence="2">
    <location>
        <begin position="233"/>
        <end position="256"/>
    </location>
</feature>
<dbReference type="PANTHER" id="PTHR45689">
    <property type="entry name" value="I[[H]] CHANNEL, ISOFORM E"/>
    <property type="match status" value="1"/>
</dbReference>
<feature type="non-terminal residue" evidence="3">
    <location>
        <position position="299"/>
    </location>
</feature>
<accession>A0AA36N0R8</accession>
<organism evidence="3 4">
    <name type="scientific">Effrenium voratum</name>
    <dbReference type="NCBI Taxonomy" id="2562239"/>
    <lineage>
        <taxon>Eukaryota</taxon>
        <taxon>Sar</taxon>
        <taxon>Alveolata</taxon>
        <taxon>Dinophyceae</taxon>
        <taxon>Suessiales</taxon>
        <taxon>Symbiodiniaceae</taxon>
        <taxon>Effrenium</taxon>
    </lineage>
</organism>